<evidence type="ECO:0000313" key="3">
    <source>
        <dbReference type="Proteomes" id="UP000652761"/>
    </source>
</evidence>
<keyword evidence="3" id="KW-1185">Reference proteome</keyword>
<organism evidence="2 3">
    <name type="scientific">Colocasia esculenta</name>
    <name type="common">Wild taro</name>
    <name type="synonym">Arum esculentum</name>
    <dbReference type="NCBI Taxonomy" id="4460"/>
    <lineage>
        <taxon>Eukaryota</taxon>
        <taxon>Viridiplantae</taxon>
        <taxon>Streptophyta</taxon>
        <taxon>Embryophyta</taxon>
        <taxon>Tracheophyta</taxon>
        <taxon>Spermatophyta</taxon>
        <taxon>Magnoliopsida</taxon>
        <taxon>Liliopsida</taxon>
        <taxon>Araceae</taxon>
        <taxon>Aroideae</taxon>
        <taxon>Colocasieae</taxon>
        <taxon>Colocasia</taxon>
    </lineage>
</organism>
<feature type="region of interest" description="Disordered" evidence="1">
    <location>
        <begin position="52"/>
        <end position="71"/>
    </location>
</feature>
<dbReference type="EMBL" id="NMUH01000982">
    <property type="protein sequence ID" value="MQL87499.1"/>
    <property type="molecule type" value="Genomic_DNA"/>
</dbReference>
<accession>A0A843V7B6</accession>
<comment type="caution">
    <text evidence="2">The sequence shown here is derived from an EMBL/GenBank/DDBJ whole genome shotgun (WGS) entry which is preliminary data.</text>
</comment>
<proteinExistence type="predicted"/>
<dbReference type="AlphaFoldDB" id="A0A843V7B6"/>
<gene>
    <name evidence="2" type="ORF">Taro_020041</name>
</gene>
<dbReference type="Proteomes" id="UP000652761">
    <property type="component" value="Unassembled WGS sequence"/>
</dbReference>
<evidence type="ECO:0000313" key="2">
    <source>
        <dbReference type="EMBL" id="MQL87499.1"/>
    </source>
</evidence>
<evidence type="ECO:0000256" key="1">
    <source>
        <dbReference type="SAM" id="MobiDB-lite"/>
    </source>
</evidence>
<name>A0A843V7B6_COLES</name>
<protein>
    <submittedName>
        <fullName evidence="2">Uncharacterized protein</fullName>
    </submittedName>
</protein>
<sequence>MYWDSCAMLYTGDCSKELENSVVMSNDDNGKFDIEIHTKQKSSVRQWGRLLRRSPASGGSGGAGSTQGWRPERGCADDEMFFAFFRLIQLGLHECMVCVDCFLEKEPGFNQLPEKATD</sequence>
<reference evidence="2" key="1">
    <citation type="submission" date="2017-07" db="EMBL/GenBank/DDBJ databases">
        <title>Taro Niue Genome Assembly and Annotation.</title>
        <authorList>
            <person name="Atibalentja N."/>
            <person name="Keating K."/>
            <person name="Fields C.J."/>
        </authorList>
    </citation>
    <scope>NUCLEOTIDE SEQUENCE</scope>
    <source>
        <strain evidence="2">Niue_2</strain>
        <tissue evidence="2">Leaf</tissue>
    </source>
</reference>